<evidence type="ECO:0000313" key="11">
    <source>
        <dbReference type="EMBL" id="RJL07265.1"/>
    </source>
</evidence>
<evidence type="ECO:0000259" key="10">
    <source>
        <dbReference type="Pfam" id="PF00155"/>
    </source>
</evidence>
<dbReference type="EC" id="4.1.1.81" evidence="4"/>
<evidence type="ECO:0000256" key="9">
    <source>
        <dbReference type="ARBA" id="ARBA00048531"/>
    </source>
</evidence>
<dbReference type="InterPro" id="IPR004839">
    <property type="entry name" value="Aminotransferase_I/II_large"/>
</dbReference>
<sequence length="336" mass="35715">MSCGQPGGRRDHGGDIDVARARFGAGDWIDLSTGINRRPWPVGPLPDHAWQALPTAAAEARLIAAAAGWLGCDPARLLPMAGASAAIQLIPRLLAPGRAAVIAPSYNEHAASLRAAGWQVHQVPDIAEMAGADLAVVVNPNNPDGREWQPEALARLAGTVGQLVVDESFADPRPDLSLARQAPDNTLILRSFGKFWGLAGLRLGFVIAAPALRDALAQAAGPWAVSGPALEIGARAMADRDWADDAVLYHSEASLRLDRLALAAGWRAAGGTHLFRLYDTPDATAAQEALARAHIWTRRFPYSATWLRLGIPGSHDEWDRLKAALRPSHSSKNTSG</sequence>
<evidence type="ECO:0000256" key="8">
    <source>
        <dbReference type="ARBA" id="ARBA00029996"/>
    </source>
</evidence>
<dbReference type="Gene3D" id="3.90.1150.10">
    <property type="entry name" value="Aspartate Aminotransferase, domain 1"/>
    <property type="match status" value="1"/>
</dbReference>
<dbReference type="GO" id="GO:0009236">
    <property type="term" value="P:cobalamin biosynthetic process"/>
    <property type="evidence" value="ECO:0007669"/>
    <property type="project" value="UniProtKB-UniPathway"/>
</dbReference>
<dbReference type="PANTHER" id="PTHR42885:SF1">
    <property type="entry name" value="THREONINE-PHOSPHATE DECARBOXYLASE"/>
    <property type="match status" value="1"/>
</dbReference>
<evidence type="ECO:0000256" key="5">
    <source>
        <dbReference type="ARBA" id="ARBA00022573"/>
    </source>
</evidence>
<dbReference type="AlphaFoldDB" id="A0A419A2J4"/>
<evidence type="ECO:0000256" key="6">
    <source>
        <dbReference type="ARBA" id="ARBA00022898"/>
    </source>
</evidence>
<comment type="caution">
    <text evidence="11">The sequence shown here is derived from an EMBL/GenBank/DDBJ whole genome shotgun (WGS) entry which is preliminary data.</text>
</comment>
<dbReference type="RefSeq" id="WP_119900055.1">
    <property type="nucleotide sequence ID" value="NZ_QNRC01000004.1"/>
</dbReference>
<proteinExistence type="predicted"/>
<accession>A0A419A2J4</accession>
<evidence type="ECO:0000256" key="3">
    <source>
        <dbReference type="ARBA" id="ARBA00004953"/>
    </source>
</evidence>
<dbReference type="Pfam" id="PF00155">
    <property type="entry name" value="Aminotran_1_2"/>
    <property type="match status" value="1"/>
</dbReference>
<comment type="function">
    <text evidence="2">Decarboxylates L-threonine-O-3-phosphate to yield (R)-1-amino-2-propanol O-2-phosphate, the precursor for the linkage between the nucleotide loop and the corrin ring in cobalamin.</text>
</comment>
<evidence type="ECO:0000313" key="12">
    <source>
        <dbReference type="Proteomes" id="UP000283587"/>
    </source>
</evidence>
<evidence type="ECO:0000256" key="4">
    <source>
        <dbReference type="ARBA" id="ARBA00012285"/>
    </source>
</evidence>
<comment type="catalytic activity">
    <reaction evidence="9">
        <text>O-phospho-L-threonine + H(+) = (R)-1-aminopropan-2-yl phosphate + CO2</text>
        <dbReference type="Rhea" id="RHEA:11492"/>
        <dbReference type="ChEBI" id="CHEBI:15378"/>
        <dbReference type="ChEBI" id="CHEBI:16526"/>
        <dbReference type="ChEBI" id="CHEBI:58563"/>
        <dbReference type="ChEBI" id="CHEBI:58675"/>
        <dbReference type="EC" id="4.1.1.81"/>
    </reaction>
</comment>
<keyword evidence="5" id="KW-0169">Cobalamin biosynthesis</keyword>
<dbReference type="InterPro" id="IPR004838">
    <property type="entry name" value="NHTrfase_class1_PyrdxlP-BS"/>
</dbReference>
<keyword evidence="7 11" id="KW-0456">Lyase</keyword>
<dbReference type="EMBL" id="QZEW01000089">
    <property type="protein sequence ID" value="RJL07265.1"/>
    <property type="molecule type" value="Genomic_DNA"/>
</dbReference>
<gene>
    <name evidence="11" type="ORF">D3P05_17530</name>
</gene>
<comment type="pathway">
    <text evidence="3">Cofactor biosynthesis; adenosylcobalamin biosynthesis.</text>
</comment>
<evidence type="ECO:0000256" key="7">
    <source>
        <dbReference type="ARBA" id="ARBA00023239"/>
    </source>
</evidence>
<dbReference type="NCBIfam" id="TIGR01140">
    <property type="entry name" value="L_thr_O3P_dcar"/>
    <property type="match status" value="1"/>
</dbReference>
<dbReference type="GO" id="GO:0030170">
    <property type="term" value="F:pyridoxal phosphate binding"/>
    <property type="evidence" value="ECO:0007669"/>
    <property type="project" value="InterPro"/>
</dbReference>
<organism evidence="11 12">
    <name type="scientific">Paracoccus siganidrum</name>
    <dbReference type="NCBI Taxonomy" id="1276757"/>
    <lineage>
        <taxon>Bacteria</taxon>
        <taxon>Pseudomonadati</taxon>
        <taxon>Pseudomonadota</taxon>
        <taxon>Alphaproteobacteria</taxon>
        <taxon>Rhodobacterales</taxon>
        <taxon>Paracoccaceae</taxon>
        <taxon>Paracoccus</taxon>
    </lineage>
</organism>
<reference evidence="12" key="1">
    <citation type="submission" date="2018-09" db="EMBL/GenBank/DDBJ databases">
        <title>Paracoccus onubensis nov. sp. a moderate halophilic bacterium isolated from Gruta de las Maravillas (Aracena, Spain).</title>
        <authorList>
            <person name="Jurado V."/>
            <person name="Gutierrez-Patricio S."/>
            <person name="Gonzalez-Pimentel J.L."/>
            <person name="Miller A.Z."/>
            <person name="Laiz L."/>
            <person name="Saiz-Jimenez C."/>
        </authorList>
    </citation>
    <scope>NUCLEOTIDE SEQUENCE [LARGE SCALE GENOMIC DNA]</scope>
    <source>
        <strain evidence="12">DSM 26381</strain>
    </source>
</reference>
<dbReference type="GO" id="GO:0048472">
    <property type="term" value="F:threonine-phosphate decarboxylase activity"/>
    <property type="evidence" value="ECO:0007669"/>
    <property type="project" value="UniProtKB-EC"/>
</dbReference>
<evidence type="ECO:0000256" key="2">
    <source>
        <dbReference type="ARBA" id="ARBA00003444"/>
    </source>
</evidence>
<dbReference type="SUPFAM" id="SSF53383">
    <property type="entry name" value="PLP-dependent transferases"/>
    <property type="match status" value="1"/>
</dbReference>
<dbReference type="PROSITE" id="PS00105">
    <property type="entry name" value="AA_TRANSFER_CLASS_1"/>
    <property type="match status" value="1"/>
</dbReference>
<dbReference type="PANTHER" id="PTHR42885">
    <property type="entry name" value="HISTIDINOL-PHOSPHATE AMINOTRANSFERASE-RELATED"/>
    <property type="match status" value="1"/>
</dbReference>
<protein>
    <recommendedName>
        <fullName evidence="4">threonine-phosphate decarboxylase</fullName>
        <ecNumber evidence="4">4.1.1.81</ecNumber>
    </recommendedName>
    <alternativeName>
        <fullName evidence="8">L-threonine-O-3-phosphate decarboxylase</fullName>
    </alternativeName>
</protein>
<dbReference type="Proteomes" id="UP000283587">
    <property type="component" value="Unassembled WGS sequence"/>
</dbReference>
<dbReference type="Gene3D" id="3.40.640.10">
    <property type="entry name" value="Type I PLP-dependent aspartate aminotransferase-like (Major domain)"/>
    <property type="match status" value="1"/>
</dbReference>
<dbReference type="UniPathway" id="UPA00148"/>
<dbReference type="InterPro" id="IPR015424">
    <property type="entry name" value="PyrdxlP-dep_Trfase"/>
</dbReference>
<keyword evidence="12" id="KW-1185">Reference proteome</keyword>
<feature type="domain" description="Aminotransferase class I/classII large" evidence="10">
    <location>
        <begin position="60"/>
        <end position="321"/>
    </location>
</feature>
<keyword evidence="6" id="KW-0663">Pyridoxal phosphate</keyword>
<name>A0A419A2J4_9RHOB</name>
<dbReference type="InterPro" id="IPR005860">
    <property type="entry name" value="CobD"/>
</dbReference>
<evidence type="ECO:0000256" key="1">
    <source>
        <dbReference type="ARBA" id="ARBA00001933"/>
    </source>
</evidence>
<dbReference type="CDD" id="cd00609">
    <property type="entry name" value="AAT_like"/>
    <property type="match status" value="1"/>
</dbReference>
<dbReference type="InterPro" id="IPR015422">
    <property type="entry name" value="PyrdxlP-dep_Trfase_small"/>
</dbReference>
<dbReference type="InterPro" id="IPR015421">
    <property type="entry name" value="PyrdxlP-dep_Trfase_major"/>
</dbReference>
<comment type="cofactor">
    <cofactor evidence="1">
        <name>pyridoxal 5'-phosphate</name>
        <dbReference type="ChEBI" id="CHEBI:597326"/>
    </cofactor>
</comment>
<dbReference type="OrthoDB" id="9799304at2"/>